<keyword evidence="5 7" id="KW-0472">Membrane</keyword>
<feature type="transmembrane region" description="Helical" evidence="7">
    <location>
        <begin position="173"/>
        <end position="192"/>
    </location>
</feature>
<sequence>MEIITGFHEKLKEYTFVFEYVVNIVHISTSLLILVPINCIIFTQKQFQCMPPNKTMERHILDRLENRCYEDYSPLPLPIYWNIQLAMVCITVIIYYICSYWVVEHKEMGPKVRKGIAIGYLIQTLIQICIEVVFIAVMNSMYGFHIPSEYLCQQKDVPNEDIRCEVLLVDAKLAVLCIMFIRFLLVIILHIIDFSRTVAHMCNCVVCNCVSDKLKIDDLLPILKRKEQEVEDDVESNEQQVPLAGPSQSPEATSTAERADPGLNTPADEDSPREQIASAAASVTVSNCKNVQAGNSNQMNINTDQHDNAAGPRKQNTPANVNKEAQPLPPNVTIHDSENVQLGHGNVINIW</sequence>
<evidence type="ECO:0000259" key="8">
    <source>
        <dbReference type="Pfam" id="PF00029"/>
    </source>
</evidence>
<dbReference type="GO" id="GO:0007267">
    <property type="term" value="P:cell-cell signaling"/>
    <property type="evidence" value="ECO:0007669"/>
    <property type="project" value="TreeGrafter"/>
</dbReference>
<dbReference type="GO" id="GO:0005243">
    <property type="term" value="F:gap junction channel activity"/>
    <property type="evidence" value="ECO:0007669"/>
    <property type="project" value="TreeGrafter"/>
</dbReference>
<proteinExistence type="predicted"/>
<evidence type="ECO:0000256" key="1">
    <source>
        <dbReference type="ARBA" id="ARBA00004651"/>
    </source>
</evidence>
<feature type="transmembrane region" description="Helical" evidence="7">
    <location>
        <begin position="79"/>
        <end position="103"/>
    </location>
</feature>
<dbReference type="PANTHER" id="PTHR11984:SF53">
    <property type="entry name" value="GAP JUNCTION PROTEIN"/>
    <property type="match status" value="1"/>
</dbReference>
<dbReference type="GO" id="GO:0005922">
    <property type="term" value="C:connexin complex"/>
    <property type="evidence" value="ECO:0007669"/>
    <property type="project" value="InterPro"/>
</dbReference>
<evidence type="ECO:0000313" key="10">
    <source>
        <dbReference type="Proteomes" id="UP000749559"/>
    </source>
</evidence>
<keyword evidence="10" id="KW-1185">Reference proteome</keyword>
<dbReference type="InterPro" id="IPR000500">
    <property type="entry name" value="Connexin"/>
</dbReference>
<gene>
    <name evidence="9" type="ORF">OFUS_LOCUS6328</name>
</gene>
<organism evidence="9 10">
    <name type="scientific">Owenia fusiformis</name>
    <name type="common">Polychaete worm</name>
    <dbReference type="NCBI Taxonomy" id="6347"/>
    <lineage>
        <taxon>Eukaryota</taxon>
        <taxon>Metazoa</taxon>
        <taxon>Spiralia</taxon>
        <taxon>Lophotrochozoa</taxon>
        <taxon>Annelida</taxon>
        <taxon>Polychaeta</taxon>
        <taxon>Sedentaria</taxon>
        <taxon>Canalipalpata</taxon>
        <taxon>Sabellida</taxon>
        <taxon>Oweniida</taxon>
        <taxon>Oweniidae</taxon>
        <taxon>Owenia</taxon>
    </lineage>
</organism>
<feature type="transmembrane region" description="Helical" evidence="7">
    <location>
        <begin position="115"/>
        <end position="138"/>
    </location>
</feature>
<comment type="caution">
    <text evidence="9">The sequence shown here is derived from an EMBL/GenBank/DDBJ whole genome shotgun (WGS) entry which is preliminary data.</text>
</comment>
<dbReference type="EMBL" id="CAIIXF020000003">
    <property type="protein sequence ID" value="CAH1779526.1"/>
    <property type="molecule type" value="Genomic_DNA"/>
</dbReference>
<feature type="compositionally biased region" description="Polar residues" evidence="6">
    <location>
        <begin position="293"/>
        <end position="303"/>
    </location>
</feature>
<dbReference type="OrthoDB" id="10061722at2759"/>
<keyword evidence="4 7" id="KW-1133">Transmembrane helix</keyword>
<dbReference type="InterPro" id="IPR013092">
    <property type="entry name" value="Connexin_N"/>
</dbReference>
<dbReference type="InterPro" id="IPR025735">
    <property type="entry name" value="RHIM"/>
</dbReference>
<accession>A0A8J1TTA1</accession>
<evidence type="ECO:0000256" key="3">
    <source>
        <dbReference type="ARBA" id="ARBA00022692"/>
    </source>
</evidence>
<feature type="compositionally biased region" description="Polar residues" evidence="6">
    <location>
        <begin position="246"/>
        <end position="256"/>
    </location>
</feature>
<dbReference type="Proteomes" id="UP000749559">
    <property type="component" value="Unassembled WGS sequence"/>
</dbReference>
<feature type="region of interest" description="Disordered" evidence="6">
    <location>
        <begin position="229"/>
        <end position="274"/>
    </location>
</feature>
<dbReference type="Pfam" id="PF00029">
    <property type="entry name" value="Connexin"/>
    <property type="match status" value="1"/>
</dbReference>
<keyword evidence="2" id="KW-1003">Cell membrane</keyword>
<evidence type="ECO:0000313" key="9">
    <source>
        <dbReference type="EMBL" id="CAH1779526.1"/>
    </source>
</evidence>
<dbReference type="AlphaFoldDB" id="A0A8J1TTA1"/>
<evidence type="ECO:0000256" key="5">
    <source>
        <dbReference type="ARBA" id="ARBA00023136"/>
    </source>
</evidence>
<dbReference type="PANTHER" id="PTHR11984">
    <property type="entry name" value="CONNEXIN"/>
    <property type="match status" value="1"/>
</dbReference>
<evidence type="ECO:0000256" key="7">
    <source>
        <dbReference type="SAM" id="Phobius"/>
    </source>
</evidence>
<keyword evidence="3 7" id="KW-0812">Transmembrane</keyword>
<dbReference type="Pfam" id="PF12721">
    <property type="entry name" value="RHIM"/>
    <property type="match status" value="2"/>
</dbReference>
<feature type="transmembrane region" description="Helical" evidence="7">
    <location>
        <begin position="20"/>
        <end position="43"/>
    </location>
</feature>
<evidence type="ECO:0000256" key="2">
    <source>
        <dbReference type="ARBA" id="ARBA00022475"/>
    </source>
</evidence>
<feature type="domain" description="Connexin N-terminal" evidence="8">
    <location>
        <begin position="111"/>
        <end position="195"/>
    </location>
</feature>
<reference evidence="9" key="1">
    <citation type="submission" date="2022-03" db="EMBL/GenBank/DDBJ databases">
        <authorList>
            <person name="Martin C."/>
        </authorList>
    </citation>
    <scope>NUCLEOTIDE SEQUENCE</scope>
</reference>
<comment type="subcellular location">
    <subcellularLocation>
        <location evidence="1">Cell membrane</location>
        <topology evidence="1">Multi-pass membrane protein</topology>
    </subcellularLocation>
</comment>
<protein>
    <recommendedName>
        <fullName evidence="8">Connexin N-terminal domain-containing protein</fullName>
    </recommendedName>
</protein>
<evidence type="ECO:0000256" key="6">
    <source>
        <dbReference type="SAM" id="MobiDB-lite"/>
    </source>
</evidence>
<feature type="region of interest" description="Disordered" evidence="6">
    <location>
        <begin position="293"/>
        <end position="333"/>
    </location>
</feature>
<evidence type="ECO:0000256" key="4">
    <source>
        <dbReference type="ARBA" id="ARBA00022989"/>
    </source>
</evidence>
<name>A0A8J1TTA1_OWEFU</name>
<dbReference type="InterPro" id="IPR038359">
    <property type="entry name" value="Connexin_N_sf"/>
</dbReference>
<dbReference type="Gene3D" id="1.20.1440.80">
    <property type="entry name" value="Gap junction channel protein cysteine-rich domain"/>
    <property type="match status" value="1"/>
</dbReference>